<keyword evidence="1 2" id="KW-0129">CBS domain</keyword>
<proteinExistence type="predicted"/>
<dbReference type="Gene3D" id="3.10.580.10">
    <property type="entry name" value="CBS-domain"/>
    <property type="match status" value="2"/>
</dbReference>
<dbReference type="SMART" id="SM00116">
    <property type="entry name" value="CBS"/>
    <property type="match status" value="2"/>
</dbReference>
<sequence length="220" mass="24804">MLTGELRSQNLPYLHLQDKVYQALQLMNDNQVTHLPIVDGEKYVGIIGEDDLLQVDNDHDALASLQQSFGNSSVKNSEHFLKAIQLAAENGLSVVPVVNDANELTGAVAYSDLLKNASEFMSLNEPGGLIVLEMESNQYSFNEISKLVETNDAQITQLNTHNDGETGMMQVTIRINKPEVSDIVATFQRYEYNVKYYFGEELYANELRNNYDNLMNYLKI</sequence>
<dbReference type="EMBL" id="JAKLTR010000023">
    <property type="protein sequence ID" value="MCG2617584.1"/>
    <property type="molecule type" value="Genomic_DNA"/>
</dbReference>
<dbReference type="PANTHER" id="PTHR43080">
    <property type="entry name" value="CBS DOMAIN-CONTAINING PROTEIN CBSX3, MITOCHONDRIAL"/>
    <property type="match status" value="1"/>
</dbReference>
<gene>
    <name evidence="4" type="ORF">LZZ85_25010</name>
</gene>
<evidence type="ECO:0000313" key="5">
    <source>
        <dbReference type="Proteomes" id="UP001165367"/>
    </source>
</evidence>
<dbReference type="RefSeq" id="WP_237876372.1">
    <property type="nucleotide sequence ID" value="NZ_JAKLTR010000023.1"/>
</dbReference>
<name>A0ABS9KZ23_9BACT</name>
<keyword evidence="5" id="KW-1185">Reference proteome</keyword>
<dbReference type="InterPro" id="IPR051257">
    <property type="entry name" value="Diverse_CBS-Domain"/>
</dbReference>
<feature type="domain" description="CBS" evidence="3">
    <location>
        <begin position="6"/>
        <end position="62"/>
    </location>
</feature>
<reference evidence="4" key="1">
    <citation type="submission" date="2022-01" db="EMBL/GenBank/DDBJ databases">
        <authorList>
            <person name="Jo J.-H."/>
            <person name="Im W.-T."/>
        </authorList>
    </citation>
    <scope>NUCLEOTIDE SEQUENCE</scope>
    <source>
        <strain evidence="4">NA20</strain>
    </source>
</reference>
<accession>A0ABS9KZ23</accession>
<organism evidence="4 5">
    <name type="scientific">Terrimonas ginsenosidimutans</name>
    <dbReference type="NCBI Taxonomy" id="2908004"/>
    <lineage>
        <taxon>Bacteria</taxon>
        <taxon>Pseudomonadati</taxon>
        <taxon>Bacteroidota</taxon>
        <taxon>Chitinophagia</taxon>
        <taxon>Chitinophagales</taxon>
        <taxon>Chitinophagaceae</taxon>
        <taxon>Terrimonas</taxon>
    </lineage>
</organism>
<dbReference type="PANTHER" id="PTHR43080:SF2">
    <property type="entry name" value="CBS DOMAIN-CONTAINING PROTEIN"/>
    <property type="match status" value="1"/>
</dbReference>
<comment type="caution">
    <text evidence="4">The sequence shown here is derived from an EMBL/GenBank/DDBJ whole genome shotgun (WGS) entry which is preliminary data.</text>
</comment>
<dbReference type="InterPro" id="IPR000644">
    <property type="entry name" value="CBS_dom"/>
</dbReference>
<dbReference type="InterPro" id="IPR046342">
    <property type="entry name" value="CBS_dom_sf"/>
</dbReference>
<dbReference type="PROSITE" id="PS51371">
    <property type="entry name" value="CBS"/>
    <property type="match status" value="1"/>
</dbReference>
<dbReference type="Pfam" id="PF00571">
    <property type="entry name" value="CBS"/>
    <property type="match status" value="2"/>
</dbReference>
<protein>
    <submittedName>
        <fullName evidence="4">CBS domain-containing protein</fullName>
    </submittedName>
</protein>
<evidence type="ECO:0000313" key="4">
    <source>
        <dbReference type="EMBL" id="MCG2617584.1"/>
    </source>
</evidence>
<dbReference type="Proteomes" id="UP001165367">
    <property type="component" value="Unassembled WGS sequence"/>
</dbReference>
<dbReference type="SUPFAM" id="SSF54631">
    <property type="entry name" value="CBS-domain pair"/>
    <property type="match status" value="1"/>
</dbReference>
<evidence type="ECO:0000259" key="3">
    <source>
        <dbReference type="PROSITE" id="PS51371"/>
    </source>
</evidence>
<evidence type="ECO:0000256" key="1">
    <source>
        <dbReference type="ARBA" id="ARBA00023122"/>
    </source>
</evidence>
<evidence type="ECO:0000256" key="2">
    <source>
        <dbReference type="PROSITE-ProRule" id="PRU00703"/>
    </source>
</evidence>